<evidence type="ECO:0000256" key="4">
    <source>
        <dbReference type="ARBA" id="ARBA00023163"/>
    </source>
</evidence>
<keyword evidence="8" id="KW-1185">Reference proteome</keyword>
<keyword evidence="2" id="KW-0805">Transcription regulation</keyword>
<dbReference type="GO" id="GO:0003677">
    <property type="term" value="F:DNA binding"/>
    <property type="evidence" value="ECO:0007669"/>
    <property type="project" value="UniProtKB-KW"/>
</dbReference>
<dbReference type="InterPro" id="IPR005119">
    <property type="entry name" value="LysR_subst-bd"/>
</dbReference>
<feature type="compositionally biased region" description="Basic and acidic residues" evidence="5">
    <location>
        <begin position="292"/>
        <end position="304"/>
    </location>
</feature>
<dbReference type="InterPro" id="IPR036390">
    <property type="entry name" value="WH_DNA-bd_sf"/>
</dbReference>
<dbReference type="GO" id="GO:0032993">
    <property type="term" value="C:protein-DNA complex"/>
    <property type="evidence" value="ECO:0007669"/>
    <property type="project" value="TreeGrafter"/>
</dbReference>
<name>A0A840PEF8_9ACTN</name>
<dbReference type="PRINTS" id="PR00039">
    <property type="entry name" value="HTHLYSR"/>
</dbReference>
<protein>
    <submittedName>
        <fullName evidence="7">DNA-binding transcriptional LysR family regulator</fullName>
    </submittedName>
</protein>
<sequence>MELRHLRYFLAVADELHFGRAARLLHMSQPPLSARIKDLEREVGTALFERSSKGVTLTAAGIELLPAARQAVEAFDRAQRIAHHLRPEARHVLRVAITPDTSAAALQTFLESVREFQPDTRVAITEASTGEQVPALQHGQLDLGLLRHPFPEVGLHVEPALSTPAGALMATTHPLARQSTIRAADLAHYPLVLFPRAMAPGLYDETLASLMAAGLHVRAVKQITRLLGGLLTTDNAVAIRHPGMSFTGDLTWRPIADIPLTWRTSVVWTIPPAIPAVDRFARALAEALIRHDQWTPPESGKDHSTGTAPTSRPPR</sequence>
<reference evidence="7 8" key="1">
    <citation type="submission" date="2020-08" db="EMBL/GenBank/DDBJ databases">
        <title>Genomic Encyclopedia of Type Strains, Phase IV (KMG-IV): sequencing the most valuable type-strain genomes for metagenomic binning, comparative biology and taxonomic classification.</title>
        <authorList>
            <person name="Goeker M."/>
        </authorList>
    </citation>
    <scope>NUCLEOTIDE SEQUENCE [LARGE SCALE GENOMIC DNA]</scope>
    <source>
        <strain evidence="7 8">DSM 45615</strain>
    </source>
</reference>
<dbReference type="PANTHER" id="PTHR30346">
    <property type="entry name" value="TRANSCRIPTIONAL DUAL REGULATOR HCAR-RELATED"/>
    <property type="match status" value="1"/>
</dbReference>
<evidence type="ECO:0000256" key="2">
    <source>
        <dbReference type="ARBA" id="ARBA00023015"/>
    </source>
</evidence>
<accession>A0A840PEF8</accession>
<dbReference type="FunFam" id="1.10.10.10:FF:000001">
    <property type="entry name" value="LysR family transcriptional regulator"/>
    <property type="match status" value="1"/>
</dbReference>
<comment type="similarity">
    <text evidence="1">Belongs to the LysR transcriptional regulatory family.</text>
</comment>
<organism evidence="7 8">
    <name type="scientific">Thermocatellispora tengchongensis</name>
    <dbReference type="NCBI Taxonomy" id="1073253"/>
    <lineage>
        <taxon>Bacteria</taxon>
        <taxon>Bacillati</taxon>
        <taxon>Actinomycetota</taxon>
        <taxon>Actinomycetes</taxon>
        <taxon>Streptosporangiales</taxon>
        <taxon>Streptosporangiaceae</taxon>
        <taxon>Thermocatellispora</taxon>
    </lineage>
</organism>
<keyword evidence="4" id="KW-0804">Transcription</keyword>
<keyword evidence="3 7" id="KW-0238">DNA-binding</keyword>
<dbReference type="PROSITE" id="PS50931">
    <property type="entry name" value="HTH_LYSR"/>
    <property type="match status" value="1"/>
</dbReference>
<dbReference type="InterPro" id="IPR000847">
    <property type="entry name" value="LysR_HTH_N"/>
</dbReference>
<evidence type="ECO:0000256" key="3">
    <source>
        <dbReference type="ARBA" id="ARBA00023125"/>
    </source>
</evidence>
<evidence type="ECO:0000313" key="7">
    <source>
        <dbReference type="EMBL" id="MBB5135537.1"/>
    </source>
</evidence>
<dbReference type="GO" id="GO:0003700">
    <property type="term" value="F:DNA-binding transcription factor activity"/>
    <property type="evidence" value="ECO:0007669"/>
    <property type="project" value="InterPro"/>
</dbReference>
<dbReference type="PANTHER" id="PTHR30346:SF0">
    <property type="entry name" value="HCA OPERON TRANSCRIPTIONAL ACTIVATOR HCAR"/>
    <property type="match status" value="1"/>
</dbReference>
<dbReference type="Gene3D" id="1.10.10.10">
    <property type="entry name" value="Winged helix-like DNA-binding domain superfamily/Winged helix DNA-binding domain"/>
    <property type="match status" value="1"/>
</dbReference>
<dbReference type="SUPFAM" id="SSF46785">
    <property type="entry name" value="Winged helix' DNA-binding domain"/>
    <property type="match status" value="1"/>
</dbReference>
<dbReference type="Pfam" id="PF03466">
    <property type="entry name" value="LysR_substrate"/>
    <property type="match status" value="1"/>
</dbReference>
<evidence type="ECO:0000259" key="6">
    <source>
        <dbReference type="PROSITE" id="PS50931"/>
    </source>
</evidence>
<proteinExistence type="inferred from homology"/>
<dbReference type="SUPFAM" id="SSF53850">
    <property type="entry name" value="Periplasmic binding protein-like II"/>
    <property type="match status" value="1"/>
</dbReference>
<gene>
    <name evidence="7" type="ORF">HNP84_005281</name>
</gene>
<dbReference type="CDD" id="cd08414">
    <property type="entry name" value="PBP2_LTTR_aromatics_like"/>
    <property type="match status" value="1"/>
</dbReference>
<dbReference type="Proteomes" id="UP000578449">
    <property type="component" value="Unassembled WGS sequence"/>
</dbReference>
<dbReference type="EMBL" id="JACHGN010000011">
    <property type="protein sequence ID" value="MBB5135537.1"/>
    <property type="molecule type" value="Genomic_DNA"/>
</dbReference>
<feature type="compositionally biased region" description="Polar residues" evidence="5">
    <location>
        <begin position="305"/>
        <end position="315"/>
    </location>
</feature>
<dbReference type="Pfam" id="PF00126">
    <property type="entry name" value="HTH_1"/>
    <property type="match status" value="1"/>
</dbReference>
<dbReference type="AlphaFoldDB" id="A0A840PEF8"/>
<feature type="domain" description="HTH lysR-type" evidence="6">
    <location>
        <begin position="1"/>
        <end position="58"/>
    </location>
</feature>
<comment type="caution">
    <text evidence="7">The sequence shown here is derived from an EMBL/GenBank/DDBJ whole genome shotgun (WGS) entry which is preliminary data.</text>
</comment>
<feature type="region of interest" description="Disordered" evidence="5">
    <location>
        <begin position="292"/>
        <end position="315"/>
    </location>
</feature>
<evidence type="ECO:0000313" key="8">
    <source>
        <dbReference type="Proteomes" id="UP000578449"/>
    </source>
</evidence>
<evidence type="ECO:0000256" key="5">
    <source>
        <dbReference type="SAM" id="MobiDB-lite"/>
    </source>
</evidence>
<dbReference type="InterPro" id="IPR036388">
    <property type="entry name" value="WH-like_DNA-bd_sf"/>
</dbReference>
<evidence type="ECO:0000256" key="1">
    <source>
        <dbReference type="ARBA" id="ARBA00009437"/>
    </source>
</evidence>
<dbReference type="RefSeq" id="WP_185052475.1">
    <property type="nucleotide sequence ID" value="NZ_BAABIX010000002.1"/>
</dbReference>
<dbReference type="Gene3D" id="3.40.190.10">
    <property type="entry name" value="Periplasmic binding protein-like II"/>
    <property type="match status" value="2"/>
</dbReference>